<protein>
    <submittedName>
        <fullName evidence="1">Uncharacterized protein</fullName>
    </submittedName>
</protein>
<sequence length="108" mass="12300">MFIQSHSYIIMYVGMVNNIAGTIIEPKITFNQNSRPGRLVLTIEKATMAENIVLRKVTDIEIKIVLKKTRPKFTVLKTSTYPFNDQFFGKEFGECIISGPVLNELMTI</sequence>
<gene>
    <name evidence="1" type="ORF">VTAP4600_B1616</name>
</gene>
<name>A0A2N8ZMS2_9VIBR</name>
<reference evidence="1 2" key="1">
    <citation type="submission" date="2017-10" db="EMBL/GenBank/DDBJ databases">
        <authorList>
            <person name="Banno H."/>
            <person name="Chua N.-H."/>
        </authorList>
    </citation>
    <scope>NUCLEOTIDE SEQUENCE [LARGE SCALE GENOMIC DNA]</scope>
    <source>
        <strain evidence="1">Vibrio tapetis CECT4600</strain>
    </source>
</reference>
<dbReference type="Proteomes" id="UP000235828">
    <property type="component" value="Chromosome B"/>
</dbReference>
<dbReference type="AlphaFoldDB" id="A0A2N8ZMS2"/>
<dbReference type="KEGG" id="vta:B1616"/>
<keyword evidence="2" id="KW-1185">Reference proteome</keyword>
<organism evidence="1 2">
    <name type="scientific">Vibrio tapetis subsp. tapetis</name>
    <dbReference type="NCBI Taxonomy" id="1671868"/>
    <lineage>
        <taxon>Bacteria</taxon>
        <taxon>Pseudomonadati</taxon>
        <taxon>Pseudomonadota</taxon>
        <taxon>Gammaproteobacteria</taxon>
        <taxon>Vibrionales</taxon>
        <taxon>Vibrionaceae</taxon>
        <taxon>Vibrio</taxon>
    </lineage>
</organism>
<accession>A0A2N8ZMS2</accession>
<dbReference type="EMBL" id="LT960612">
    <property type="protein sequence ID" value="SON53228.1"/>
    <property type="molecule type" value="Genomic_DNA"/>
</dbReference>
<proteinExistence type="predicted"/>
<evidence type="ECO:0000313" key="2">
    <source>
        <dbReference type="Proteomes" id="UP000235828"/>
    </source>
</evidence>
<evidence type="ECO:0000313" key="1">
    <source>
        <dbReference type="EMBL" id="SON53228.1"/>
    </source>
</evidence>